<dbReference type="PANTHER" id="PTHR45726">
    <property type="entry name" value="LEUKOTRIENE A-4 HYDROLASE"/>
    <property type="match status" value="1"/>
</dbReference>
<sequence>MLRGLFIVFTFSVIFAQESEYFQQNVDYNIEVTLNDTNHTLTAFEKLIYSNNSPDTLDFIWFHIWPNAYKNDSTAYAKQAGENSRFAKSDSSKRGFIDSLDFSVNGQKVVWENHPDWIDVIKVHLNDPLYPGDSVTIETPFFVKIPLVFSRLGHTGRHYEITQWYPKPAVYDHKGWHPMPYLNQGEFYSEFGSFNVKITLSKNYRIMATGDLVDGEEEYAWLDSLTIIADSIQNMPEKDFKNWVKSQKKGKRGEKDSDSTRSEKKTLHFRQNGVHDFAWFADEKWLVQKGNLSLGDSTRNVTLWSFYLPKNAATWENSIEYLHDSGYWYSRYYGDYPYNHITAVDGDLSAGGGMEYPNITVIASMPSKQMLEMVIMHEVGHNWFYGILGSNERYHTWMDEGLNEYTCIRYWQDKYKDQNERFVIIPFIQEKLGIAKNLKFSWYEYISYSTSAKSPKAQPLNLKADEYKGGNYGLNYNKTAVFTRFLQHYLGEEKMDEIMQDYYETWKFKHPYPEDVQTVFEKHTNKDLSWYFDGVLKTTDYVDFSIQKKDGRYIISNEGELKVPVEVVFFGDNHKILERRWLEGFEWRTTVDPPANVWYAMIDPDEHMPDVNRTNNSTRKETHFHFVWDQPTYYDHDINYLPWLFSYNFYNGWTPGAVMYKGGAPGYTSTTSIQPMWDFNNNLPVIKLYRINNFNSNNVFSTSSLSFSGMQYQGNTGGAIKFDGSYGEDESMKSISADINYSKLASGAFDTLIYSIGQYTTASINYSLIRQLEGTLKRSSFNMGVQLGDGFTSAWVEADLKIKFSTKLGTDIRIWTGTFLNSDNVPTHFRSFISGGVDPNFSTNILDRTGRSNMSVINNQFVKSGPALRGVVRQDGIPISSTEMTWGVNIDPSFPLFIDMAGGADFDQTYTAAGLKFGPLIIPFYQSWEIENKTAKNWQWIKERIRLTFSIDLVNLTF</sequence>
<dbReference type="InterPro" id="IPR027268">
    <property type="entry name" value="Peptidase_M4/M1_CTD_sf"/>
</dbReference>
<accession>A0A381T799</accession>
<dbReference type="EMBL" id="UINC01004132">
    <property type="protein sequence ID" value="SVA12052.1"/>
    <property type="molecule type" value="Genomic_DNA"/>
</dbReference>
<organism evidence="3">
    <name type="scientific">marine metagenome</name>
    <dbReference type="NCBI Taxonomy" id="408172"/>
    <lineage>
        <taxon>unclassified sequences</taxon>
        <taxon>metagenomes</taxon>
        <taxon>ecological metagenomes</taxon>
    </lineage>
</organism>
<dbReference type="SUPFAM" id="SSF55486">
    <property type="entry name" value="Metalloproteases ('zincins'), catalytic domain"/>
    <property type="match status" value="1"/>
</dbReference>
<protein>
    <recommendedName>
        <fullName evidence="2">Peptidase M1 membrane alanine aminopeptidase domain-containing protein</fullName>
    </recommendedName>
</protein>
<proteinExistence type="predicted"/>
<name>A0A381T799_9ZZZZ</name>
<gene>
    <name evidence="3" type="ORF">METZ01_LOCUS64906</name>
</gene>
<evidence type="ECO:0000256" key="1">
    <source>
        <dbReference type="SAM" id="MobiDB-lite"/>
    </source>
</evidence>
<dbReference type="PANTHER" id="PTHR45726:SF3">
    <property type="entry name" value="LEUKOTRIENE A-4 HYDROLASE"/>
    <property type="match status" value="1"/>
</dbReference>
<dbReference type="InterPro" id="IPR034015">
    <property type="entry name" value="M1_LTA4H"/>
</dbReference>
<reference evidence="3" key="1">
    <citation type="submission" date="2018-05" db="EMBL/GenBank/DDBJ databases">
        <authorList>
            <person name="Lanie J.A."/>
            <person name="Ng W.-L."/>
            <person name="Kazmierczak K.M."/>
            <person name="Andrzejewski T.M."/>
            <person name="Davidsen T.M."/>
            <person name="Wayne K.J."/>
            <person name="Tettelin H."/>
            <person name="Glass J.I."/>
            <person name="Rusch D."/>
            <person name="Podicherti R."/>
            <person name="Tsui H.-C.T."/>
            <person name="Winkler M.E."/>
        </authorList>
    </citation>
    <scope>NUCLEOTIDE SEQUENCE</scope>
</reference>
<dbReference type="GO" id="GO:0008270">
    <property type="term" value="F:zinc ion binding"/>
    <property type="evidence" value="ECO:0007669"/>
    <property type="project" value="InterPro"/>
</dbReference>
<feature type="compositionally biased region" description="Basic and acidic residues" evidence="1">
    <location>
        <begin position="253"/>
        <end position="266"/>
    </location>
</feature>
<feature type="domain" description="Peptidase M1 membrane alanine aminopeptidase" evidence="2">
    <location>
        <begin position="334"/>
        <end position="533"/>
    </location>
</feature>
<evidence type="ECO:0000313" key="3">
    <source>
        <dbReference type="EMBL" id="SVA12052.1"/>
    </source>
</evidence>
<evidence type="ECO:0000259" key="2">
    <source>
        <dbReference type="Pfam" id="PF01433"/>
    </source>
</evidence>
<dbReference type="CDD" id="cd09604">
    <property type="entry name" value="M1_APN_like"/>
    <property type="match status" value="1"/>
</dbReference>
<dbReference type="AlphaFoldDB" id="A0A381T799"/>
<dbReference type="InterPro" id="IPR014782">
    <property type="entry name" value="Peptidase_M1_dom"/>
</dbReference>
<dbReference type="GO" id="GO:0008237">
    <property type="term" value="F:metallopeptidase activity"/>
    <property type="evidence" value="ECO:0007669"/>
    <property type="project" value="InterPro"/>
</dbReference>
<feature type="region of interest" description="Disordered" evidence="1">
    <location>
        <begin position="243"/>
        <end position="266"/>
    </location>
</feature>
<dbReference type="Gene3D" id="1.10.390.10">
    <property type="entry name" value="Neutral Protease Domain 2"/>
    <property type="match status" value="1"/>
</dbReference>
<dbReference type="Pfam" id="PF01433">
    <property type="entry name" value="Peptidase_M1"/>
    <property type="match status" value="1"/>
</dbReference>